<feature type="disulfide bond" evidence="21">
    <location>
        <begin position="564"/>
        <end position="625"/>
    </location>
</feature>
<keyword evidence="17 23" id="KW-0675">Receptor</keyword>
<evidence type="ECO:0000256" key="14">
    <source>
        <dbReference type="ARBA" id="ARBA00023136"/>
    </source>
</evidence>
<feature type="disulfide bond" evidence="21">
    <location>
        <begin position="255"/>
        <end position="265"/>
    </location>
</feature>
<dbReference type="SUPFAM" id="SSF57184">
    <property type="entry name" value="Growth factor receptor domain"/>
    <property type="match status" value="1"/>
</dbReference>
<dbReference type="EMBL" id="CP111014">
    <property type="protein sequence ID" value="WAR00314.1"/>
    <property type="molecule type" value="Genomic_DNA"/>
</dbReference>
<keyword evidence="7" id="KW-0479">Metal-binding</keyword>
<organism evidence="30 31">
    <name type="scientific">Mya arenaria</name>
    <name type="common">Soft-shell clam</name>
    <dbReference type="NCBI Taxonomy" id="6604"/>
    <lineage>
        <taxon>Eukaryota</taxon>
        <taxon>Metazoa</taxon>
        <taxon>Spiralia</taxon>
        <taxon>Lophotrochozoa</taxon>
        <taxon>Mollusca</taxon>
        <taxon>Bivalvia</taxon>
        <taxon>Autobranchia</taxon>
        <taxon>Heteroconchia</taxon>
        <taxon>Euheterodonta</taxon>
        <taxon>Imparidentia</taxon>
        <taxon>Neoheterodontei</taxon>
        <taxon>Myida</taxon>
        <taxon>Myoidea</taxon>
        <taxon>Myidae</taxon>
        <taxon>Mya</taxon>
    </lineage>
</organism>
<evidence type="ECO:0000256" key="15">
    <source>
        <dbReference type="ARBA" id="ARBA00023137"/>
    </source>
</evidence>
<feature type="chain" id="PRO_5046565701" description="Tyrosine-protein kinase receptor" evidence="26">
    <location>
        <begin position="27"/>
        <end position="2085"/>
    </location>
</feature>
<dbReference type="Pfam" id="PF01030">
    <property type="entry name" value="Recep_L_domain"/>
    <property type="match status" value="2"/>
</dbReference>
<dbReference type="InterPro" id="IPR002011">
    <property type="entry name" value="Tyr_kinase_rcpt_2_CS"/>
</dbReference>
<keyword evidence="4" id="KW-0808">Transferase</keyword>
<name>A0ABY7DTV5_MYAAR</name>
<keyword evidence="5" id="KW-0165">Cleavage on pair of basic residues</keyword>
<dbReference type="InterPro" id="IPR036116">
    <property type="entry name" value="FN3_sf"/>
</dbReference>
<keyword evidence="14 25" id="KW-0472">Membrane</keyword>
<keyword evidence="15" id="KW-0829">Tyrosine-protein kinase</keyword>
<dbReference type="InterPro" id="IPR036941">
    <property type="entry name" value="Rcpt_L-dom_sf"/>
</dbReference>
<feature type="domain" description="SRCR" evidence="28">
    <location>
        <begin position="183"/>
        <end position="297"/>
    </location>
</feature>
<comment type="catalytic activity">
    <reaction evidence="20 23">
        <text>L-tyrosyl-[protein] + ATP = O-phospho-L-tyrosyl-[protein] + ADP + H(+)</text>
        <dbReference type="Rhea" id="RHEA:10596"/>
        <dbReference type="Rhea" id="RHEA-COMP:10136"/>
        <dbReference type="Rhea" id="RHEA-COMP:20101"/>
        <dbReference type="ChEBI" id="CHEBI:15378"/>
        <dbReference type="ChEBI" id="CHEBI:30616"/>
        <dbReference type="ChEBI" id="CHEBI:46858"/>
        <dbReference type="ChEBI" id="CHEBI:61978"/>
        <dbReference type="ChEBI" id="CHEBI:456216"/>
        <dbReference type="EC" id="2.7.10.1"/>
    </reaction>
</comment>
<dbReference type="Gene3D" id="2.60.40.10">
    <property type="entry name" value="Immunoglobulins"/>
    <property type="match status" value="4"/>
</dbReference>
<dbReference type="InterPro" id="IPR006212">
    <property type="entry name" value="Furin_repeat"/>
</dbReference>
<dbReference type="SMART" id="SM00202">
    <property type="entry name" value="SR"/>
    <property type="match status" value="4"/>
</dbReference>
<dbReference type="Gene3D" id="3.10.250.10">
    <property type="entry name" value="SRCR-like domain"/>
    <property type="match status" value="5"/>
</dbReference>
<comment type="similarity">
    <text evidence="23">Belongs to the protein kinase superfamily. Tyr protein kinase family. Insulin receptor subfamily.</text>
</comment>
<dbReference type="SMART" id="SM00060">
    <property type="entry name" value="FN3"/>
    <property type="match status" value="3"/>
</dbReference>
<keyword evidence="13 25" id="KW-1133">Transmembrane helix</keyword>
<dbReference type="Gene3D" id="3.30.200.20">
    <property type="entry name" value="Phosphorylase Kinase, domain 1"/>
    <property type="match status" value="1"/>
</dbReference>
<evidence type="ECO:0000256" key="6">
    <source>
        <dbReference type="ARBA" id="ARBA00022692"/>
    </source>
</evidence>
<evidence type="ECO:0000256" key="20">
    <source>
        <dbReference type="ARBA" id="ARBA00051243"/>
    </source>
</evidence>
<dbReference type="InterPro" id="IPR011009">
    <property type="entry name" value="Kinase-like_dom_sf"/>
</dbReference>
<feature type="domain" description="Fibronectin type-III" evidence="29">
    <location>
        <begin position="1482"/>
        <end position="1585"/>
    </location>
</feature>
<dbReference type="Pfam" id="PF00530">
    <property type="entry name" value="SRCR"/>
    <property type="match status" value="4"/>
</dbReference>
<dbReference type="PANTHER" id="PTHR24416:SF525">
    <property type="entry name" value="INSULIN-LIKE RECEPTOR"/>
    <property type="match status" value="1"/>
</dbReference>
<dbReference type="InterPro" id="IPR000494">
    <property type="entry name" value="Rcpt_L-dom"/>
</dbReference>
<dbReference type="PROSITE" id="PS00107">
    <property type="entry name" value="PROTEIN_KINASE_ATP"/>
    <property type="match status" value="1"/>
</dbReference>
<evidence type="ECO:0000259" key="29">
    <source>
        <dbReference type="PROSITE" id="PS50853"/>
    </source>
</evidence>
<evidence type="ECO:0000256" key="12">
    <source>
        <dbReference type="ARBA" id="ARBA00022840"/>
    </source>
</evidence>
<dbReference type="CDD" id="cd00064">
    <property type="entry name" value="FU"/>
    <property type="match status" value="1"/>
</dbReference>
<dbReference type="SUPFAM" id="SSF56487">
    <property type="entry name" value="SRCR-like"/>
    <property type="match status" value="5"/>
</dbReference>
<comment type="cofactor">
    <cofactor evidence="1">
        <name>Mn(2+)</name>
        <dbReference type="ChEBI" id="CHEBI:29035"/>
    </cofactor>
</comment>
<evidence type="ECO:0000256" key="8">
    <source>
        <dbReference type="ARBA" id="ARBA00022729"/>
    </source>
</evidence>
<keyword evidence="31" id="KW-1185">Reference proteome</keyword>
<keyword evidence="10 22" id="KW-0547">Nucleotide-binding</keyword>
<feature type="disulfide bond" evidence="21">
    <location>
        <begin position="146"/>
        <end position="156"/>
    </location>
</feature>
<evidence type="ECO:0000256" key="26">
    <source>
        <dbReference type="SAM" id="SignalP"/>
    </source>
</evidence>
<evidence type="ECO:0000256" key="17">
    <source>
        <dbReference type="ARBA" id="ARBA00023170"/>
    </source>
</evidence>
<evidence type="ECO:0000256" key="18">
    <source>
        <dbReference type="ARBA" id="ARBA00023180"/>
    </source>
</evidence>
<evidence type="ECO:0000256" key="10">
    <source>
        <dbReference type="ARBA" id="ARBA00022741"/>
    </source>
</evidence>
<keyword evidence="19" id="KW-0464">Manganese</keyword>
<dbReference type="Proteomes" id="UP001164746">
    <property type="component" value="Chromosome 3"/>
</dbReference>
<dbReference type="InterPro" id="IPR020635">
    <property type="entry name" value="Tyr_kinase_cat_dom"/>
</dbReference>
<dbReference type="PANTHER" id="PTHR24416">
    <property type="entry name" value="TYROSINE-PROTEIN KINASE RECEPTOR"/>
    <property type="match status" value="1"/>
</dbReference>
<feature type="compositionally biased region" description="Basic residues" evidence="24">
    <location>
        <begin position="1357"/>
        <end position="1366"/>
    </location>
</feature>
<evidence type="ECO:0000256" key="23">
    <source>
        <dbReference type="RuleBase" id="RU000312"/>
    </source>
</evidence>
<evidence type="ECO:0000256" key="9">
    <source>
        <dbReference type="ARBA" id="ARBA00022737"/>
    </source>
</evidence>
<feature type="signal peptide" evidence="26">
    <location>
        <begin position="1"/>
        <end position="26"/>
    </location>
</feature>
<dbReference type="PROSITE" id="PS50287">
    <property type="entry name" value="SRCR_2"/>
    <property type="match status" value="5"/>
</dbReference>
<dbReference type="InterPro" id="IPR009030">
    <property type="entry name" value="Growth_fac_rcpt_cys_sf"/>
</dbReference>
<dbReference type="PROSITE" id="PS00239">
    <property type="entry name" value="RECEPTOR_TYR_KIN_II"/>
    <property type="match status" value="1"/>
</dbReference>
<evidence type="ECO:0000256" key="5">
    <source>
        <dbReference type="ARBA" id="ARBA00022685"/>
    </source>
</evidence>
<feature type="region of interest" description="Disordered" evidence="24">
    <location>
        <begin position="1926"/>
        <end position="1954"/>
    </location>
</feature>
<feature type="domain" description="SRCR" evidence="28">
    <location>
        <begin position="416"/>
        <end position="520"/>
    </location>
</feature>
<evidence type="ECO:0000313" key="31">
    <source>
        <dbReference type="Proteomes" id="UP001164746"/>
    </source>
</evidence>
<dbReference type="InterPro" id="IPR008266">
    <property type="entry name" value="Tyr_kinase_AS"/>
</dbReference>
<dbReference type="Pfam" id="PF00757">
    <property type="entry name" value="Furin-like"/>
    <property type="match status" value="1"/>
</dbReference>
<keyword evidence="8 26" id="KW-0732">Signal</keyword>
<dbReference type="SMART" id="SM00219">
    <property type="entry name" value="TyrKc"/>
    <property type="match status" value="1"/>
</dbReference>
<evidence type="ECO:0000256" key="22">
    <source>
        <dbReference type="PROSITE-ProRule" id="PRU10141"/>
    </source>
</evidence>
<dbReference type="PRINTS" id="PR00258">
    <property type="entry name" value="SPERACTRCPTR"/>
</dbReference>
<evidence type="ECO:0000256" key="7">
    <source>
        <dbReference type="ARBA" id="ARBA00022723"/>
    </source>
</evidence>
<sequence>MFLKGSYIVGLYYLVSLLCHAPRAESEVVIVKEVQILSPGKGIDSFGWFQIKNHGNWTIVCDHEFTETLADLTCRQLGFPEVYNNEDKQFMVSIDNMTNVTMCYKEKMPEQIANIACKQFGHPRGGRFVQGVQRQQDMLPSLTFRCGAGEDRLEDCEVLSEDVCLTKHGTNLLCKEPVQIQEVRLKTRKETSYGVLEVKIRDSWYCICGEQTMFSKEDTNAICRQLGFSEGVFHFEMMEYCANQEVKLAPLVFGCSGNETQLESCSGLYLDGDRCLETMNMNQDDRRDMKYTTISCSKPVAIRDIRLVGSKAANYGVLQVKLDPSGPYYAVCDDMFDDSMAKVACRQLKYTDARFQPGSALGNNYEIVGLKMKSCRNGTNTNLNDCDMNKMWGCISRSYVTLFCSNEAIQEEPMQVQLRSSKNYGGLWVKKYGFWGPVCDLGWTDTEADAACQALQFEGGVSYFYSFNQSNLPIAVGRFNCSDPNVPFTECSHKGFGEDLGCQYPITTYSNRRAAGVLCFKNPDNDIKFRLSDRWYGTVEIKYDNQWGRVCNTNFNDIDASVLCHQLGYTDGRVSGRQTRPSSGFVHMDNINCTGNEASILECEHEGYWAPQGNTKICNDAAVICNTTICPSLDIRNKVEQLSILENCTVIEGNLTILLIDSASMKDYEKYSFPNLVEITEYLLLFRADGLKTLSGLFPNLAVVRGDQLLYGYAVVAFEMPDLEELGLPSLVSVPRGAVRLTHNPNLCYVKTIDWTKIVKSHEDNMFKQNKAPSECVDRCHDTCPKVPVNGKEEQFCWGYSENECQKMLTCPATCKSGVCTGNICCSSHCLGGCTGTEPSQCTTCKDVVKQDNDGFPMCTKKCSPGTYMDYKTAQCTLGDNITKNCLKLVVYDDISMPGECATDCPHNFHVDPTNNQRCIKCPNNSCPKICRDGALVDTIAAAQQLRECNIIEGPLHINFLRGNHVGEELERSLAHIVEVTHYIKITHADAIVSLHFFRNLKKIGGKELHANKYVLYVYDNQNLMELFSKEVAENLTIGNRSLASLHFQYNHKLCYNKITSFADAIGFGTKLETGLEATNGDGVPCDIQKLDLGVLTTTPHICILNYSRLKMIDYRHLIGYQIFWKETDAQNISIYRNRDACSDDIWQTKEICTDSSKDSESSKDSCRGPDANGITYITALKPWTQYAIYIQAITITKAAQGAISDVIYCRTNAEVPSSPMNLQVQALHPGELKITWDPPSKPRGNVTHYQVYWTLRHINASTYELRDYCTYPLTPYNSRIGNDEEEEGESPDSESGSRNATDSLEGVCPCQCPETEEERKAEQREREMEIVFHDYLQNKVYVKRLDQASTTLGAQRKAKRSSRPRRSTDNHYSYEDNTGTPVIDEVDTTQELVPSPSQEPAVETDVMNAHMADVYQETFFIISGLGHFQDYKIEVIACQEREDDVGSINKAARRHDMKMKCSQEAIGSGRTNPEEKADGINSSSVAWLPVANQTNAVHITWDDPPKPNGLIVTYEIEYKKSNIQHVKPNTICITYKTYRDKGKHGHTLDRLEPGNYTFRIRATSLAGNGSWTSELVFLIKTPPDDDGNLYVVVIVVVLIVVGILAAAGITMWVLFKRKLTNAMRDTMFTSANPEYYPDVWVYQPDEWEVDRENVKLIKELGTGSFGMVYEGLVKLTDDEEPISVAVKTANAQSNDHDRYQFLQEASIMKAFQCHHVVRLIGVVSKEQPAYVLMELMPQGDLKNFLRLHRPDDPENDGRQPPSLKQILQMAGEIADGMAYLADKKYVHRDLAARNCMVGNDLTVKIGDFGMTRDIYETDYYRKGSRGLLPVRSYGVVLWEMATLAAQPYQGLANEQVLQYVGSGKIMEMPERCPHKLYDLMVKCWRYRPKQRPTFKEIIESLLPDLDPSFKDVSYFFSEENAKYEESKQGAALPNPNEERLQPSDIEDDEDEDHQRCPMNDYVDEAQLPMLGVGASNGHSVELQDIFSDTGTYPHYGGSHNRQHVGSAEVCDCTAPFRDVDEGAAAQSIDLYNRRSVCSSPNSAIGGSSDGSKDSSKSSSSSYAHMNGLSVANGHVPVSMRTTPC</sequence>
<dbReference type="SUPFAM" id="SSF49265">
    <property type="entry name" value="Fibronectin type III"/>
    <property type="match status" value="2"/>
</dbReference>
<dbReference type="InterPro" id="IPR000719">
    <property type="entry name" value="Prot_kinase_dom"/>
</dbReference>
<dbReference type="PROSITE" id="PS00109">
    <property type="entry name" value="PROTEIN_KINASE_TYR"/>
    <property type="match status" value="1"/>
</dbReference>
<keyword evidence="9" id="KW-0677">Repeat</keyword>
<feature type="transmembrane region" description="Helical" evidence="25">
    <location>
        <begin position="1590"/>
        <end position="1616"/>
    </location>
</feature>
<keyword evidence="6 23" id="KW-0812">Transmembrane</keyword>
<dbReference type="Pfam" id="PF07714">
    <property type="entry name" value="PK_Tyr_Ser-Thr"/>
    <property type="match status" value="2"/>
</dbReference>
<dbReference type="PROSITE" id="PS50011">
    <property type="entry name" value="PROTEIN_KINASE_DOM"/>
    <property type="match status" value="1"/>
</dbReference>
<dbReference type="EC" id="2.7.10.1" evidence="23"/>
<dbReference type="SUPFAM" id="SSF52058">
    <property type="entry name" value="L domain-like"/>
    <property type="match status" value="2"/>
</dbReference>
<proteinExistence type="inferred from homology"/>
<dbReference type="InterPro" id="IPR036772">
    <property type="entry name" value="SRCR-like_dom_sf"/>
</dbReference>
<comment type="caution">
    <text evidence="21">Lacks conserved residue(s) required for the propagation of feature annotation.</text>
</comment>
<feature type="disulfide bond" evidence="21">
    <location>
        <begin position="593"/>
        <end position="603"/>
    </location>
</feature>
<evidence type="ECO:0000256" key="24">
    <source>
        <dbReference type="SAM" id="MobiDB-lite"/>
    </source>
</evidence>
<dbReference type="InterPro" id="IPR003961">
    <property type="entry name" value="FN3_dom"/>
</dbReference>
<keyword evidence="18" id="KW-0325">Glycoprotein</keyword>
<feature type="compositionally biased region" description="Acidic residues" evidence="24">
    <location>
        <begin position="1284"/>
        <end position="1293"/>
    </location>
</feature>
<evidence type="ECO:0000313" key="30">
    <source>
        <dbReference type="EMBL" id="WAR00314.1"/>
    </source>
</evidence>
<keyword evidence="3 23" id="KW-0597">Phosphoprotein</keyword>
<dbReference type="InterPro" id="IPR050122">
    <property type="entry name" value="RTK"/>
</dbReference>
<evidence type="ECO:0000256" key="25">
    <source>
        <dbReference type="SAM" id="Phobius"/>
    </source>
</evidence>
<dbReference type="Gene3D" id="3.80.20.20">
    <property type="entry name" value="Receptor L-domain"/>
    <property type="match status" value="2"/>
</dbReference>
<dbReference type="Pfam" id="PF00041">
    <property type="entry name" value="fn3"/>
    <property type="match status" value="1"/>
</dbReference>
<dbReference type="CDD" id="cd00063">
    <property type="entry name" value="FN3"/>
    <property type="match status" value="2"/>
</dbReference>
<feature type="region of interest" description="Disordered" evidence="24">
    <location>
        <begin position="1352"/>
        <end position="1382"/>
    </location>
</feature>
<feature type="region of interest" description="Disordered" evidence="24">
    <location>
        <begin position="1278"/>
        <end position="1315"/>
    </location>
</feature>
<evidence type="ECO:0000256" key="1">
    <source>
        <dbReference type="ARBA" id="ARBA00001936"/>
    </source>
</evidence>
<evidence type="ECO:0000256" key="2">
    <source>
        <dbReference type="ARBA" id="ARBA00004479"/>
    </source>
</evidence>
<evidence type="ECO:0000259" key="27">
    <source>
        <dbReference type="PROSITE" id="PS50011"/>
    </source>
</evidence>
<keyword evidence="16 21" id="KW-1015">Disulfide bond</keyword>
<keyword evidence="12 22" id="KW-0067">ATP-binding</keyword>
<evidence type="ECO:0000256" key="4">
    <source>
        <dbReference type="ARBA" id="ARBA00022679"/>
    </source>
</evidence>
<feature type="domain" description="Protein kinase" evidence="27">
    <location>
        <begin position="1655"/>
        <end position="1910"/>
    </location>
</feature>
<dbReference type="InterPro" id="IPR013783">
    <property type="entry name" value="Ig-like_fold"/>
</dbReference>
<feature type="domain" description="SRCR" evidence="28">
    <location>
        <begin position="537"/>
        <end position="626"/>
    </location>
</feature>
<dbReference type="InterPro" id="IPR006211">
    <property type="entry name" value="Furin-like_Cys-rich_dom"/>
</dbReference>
<dbReference type="SUPFAM" id="SSF56112">
    <property type="entry name" value="Protein kinase-like (PK-like)"/>
    <property type="match status" value="1"/>
</dbReference>
<dbReference type="SMART" id="SM00261">
    <property type="entry name" value="FU"/>
    <property type="match status" value="1"/>
</dbReference>
<evidence type="ECO:0000256" key="3">
    <source>
        <dbReference type="ARBA" id="ARBA00022553"/>
    </source>
</evidence>
<feature type="domain" description="SRCR" evidence="28">
    <location>
        <begin position="305"/>
        <end position="405"/>
    </location>
</feature>
<evidence type="ECO:0000256" key="11">
    <source>
        <dbReference type="ARBA" id="ARBA00022777"/>
    </source>
</evidence>
<dbReference type="PROSITE" id="PS50853">
    <property type="entry name" value="FN3"/>
    <property type="match status" value="2"/>
</dbReference>
<dbReference type="PRINTS" id="PR00109">
    <property type="entry name" value="TYRKINASE"/>
</dbReference>
<dbReference type="InterPro" id="IPR017441">
    <property type="entry name" value="Protein_kinase_ATP_BS"/>
</dbReference>
<evidence type="ECO:0000256" key="13">
    <source>
        <dbReference type="ARBA" id="ARBA00022989"/>
    </source>
</evidence>
<evidence type="ECO:0000256" key="16">
    <source>
        <dbReference type="ARBA" id="ARBA00023157"/>
    </source>
</evidence>
<evidence type="ECO:0000256" key="21">
    <source>
        <dbReference type="PROSITE-ProRule" id="PRU00196"/>
    </source>
</evidence>
<keyword evidence="11" id="KW-0418">Kinase</keyword>
<evidence type="ECO:0000259" key="28">
    <source>
        <dbReference type="PROSITE" id="PS50287"/>
    </source>
</evidence>
<reference evidence="30" key="1">
    <citation type="submission" date="2022-11" db="EMBL/GenBank/DDBJ databases">
        <title>Centuries of genome instability and evolution in soft-shell clam transmissible cancer (bioRxiv).</title>
        <authorList>
            <person name="Hart S.F.M."/>
            <person name="Yonemitsu M.A."/>
            <person name="Giersch R.M."/>
            <person name="Beal B.F."/>
            <person name="Arriagada G."/>
            <person name="Davis B.W."/>
            <person name="Ostrander E.A."/>
            <person name="Goff S.P."/>
            <person name="Metzger M.J."/>
        </authorList>
    </citation>
    <scope>NUCLEOTIDE SEQUENCE</scope>
    <source>
        <strain evidence="30">MELC-2E11</strain>
        <tissue evidence="30">Siphon/mantle</tissue>
    </source>
</reference>
<feature type="domain" description="Fibronectin type-III" evidence="29">
    <location>
        <begin position="1219"/>
        <end position="1307"/>
    </location>
</feature>
<feature type="region of interest" description="Disordered" evidence="24">
    <location>
        <begin position="2038"/>
        <end position="2067"/>
    </location>
</feature>
<feature type="binding site" evidence="22">
    <location>
        <position position="1688"/>
    </location>
    <ligand>
        <name>ATP</name>
        <dbReference type="ChEBI" id="CHEBI:30616"/>
    </ligand>
</feature>
<gene>
    <name evidence="30" type="ORF">MAR_024686</name>
</gene>
<dbReference type="InterPro" id="IPR001190">
    <property type="entry name" value="SRCR"/>
</dbReference>
<comment type="subcellular location">
    <subcellularLocation>
        <location evidence="2">Membrane</location>
        <topology evidence="2">Single-pass type I membrane protein</topology>
    </subcellularLocation>
</comment>
<feature type="disulfide bond" evidence="21">
    <location>
        <begin position="481"/>
        <end position="491"/>
    </location>
</feature>
<protein>
    <recommendedName>
        <fullName evidence="23">Tyrosine-protein kinase receptor</fullName>
        <ecNumber evidence="23">2.7.10.1</ecNumber>
    </recommendedName>
</protein>
<dbReference type="Gene3D" id="1.10.510.10">
    <property type="entry name" value="Transferase(Phosphotransferase) domain 1"/>
    <property type="match status" value="2"/>
</dbReference>
<feature type="domain" description="SRCR" evidence="28">
    <location>
        <begin position="34"/>
        <end position="175"/>
    </location>
</feature>
<accession>A0ABY7DTV5</accession>
<dbReference type="InterPro" id="IPR001245">
    <property type="entry name" value="Ser-Thr/Tyr_kinase_cat_dom"/>
</dbReference>
<evidence type="ECO:0000256" key="19">
    <source>
        <dbReference type="ARBA" id="ARBA00023211"/>
    </source>
</evidence>